<dbReference type="SUPFAM" id="SSF63848">
    <property type="entry name" value="Cell-division inhibitor MinC, C-terminal domain"/>
    <property type="match status" value="1"/>
</dbReference>
<sequence length="227" mass="24986">MTSNKWITIKGTRDGLTLFMNDQCAWNELLEELGEILSTKHMAVDEPLITVKVELGYRYITNQQEQTLREVIRKHNKLVVDKIASNVILKEEALKWKEETDVNLHNKIIRSGQVLEINGDLLLVGDVNPGGKVVASGNIFVMGNLRGIAHAGAEGNKGAVVAAAHMAPSQLRIAEVISRSPDADSEGAPMECGFIDSKGEQIVMDRISTVARSRPDLNAFERRVMNG</sequence>
<dbReference type="GO" id="GO:0000902">
    <property type="term" value="P:cell morphogenesis"/>
    <property type="evidence" value="ECO:0007669"/>
    <property type="project" value="InterPro"/>
</dbReference>
<evidence type="ECO:0000256" key="4">
    <source>
        <dbReference type="ARBA" id="ARBA00023306"/>
    </source>
</evidence>
<keyword evidence="2 6" id="KW-0132">Cell division</keyword>
<dbReference type="PANTHER" id="PTHR34108">
    <property type="entry name" value="SEPTUM SITE-DETERMINING PROTEIN MINC"/>
    <property type="match status" value="1"/>
</dbReference>
<dbReference type="HAMAP" id="MF_00267">
    <property type="entry name" value="MinC"/>
    <property type="match status" value="1"/>
</dbReference>
<accession>A0A1I4MR41</accession>
<evidence type="ECO:0000256" key="1">
    <source>
        <dbReference type="ARBA" id="ARBA00006291"/>
    </source>
</evidence>
<dbReference type="InterPro" id="IPR016098">
    <property type="entry name" value="CAP/MinC_C"/>
</dbReference>
<dbReference type="AlphaFoldDB" id="A0A1I4MR41"/>
<evidence type="ECO:0000259" key="7">
    <source>
        <dbReference type="Pfam" id="PF03775"/>
    </source>
</evidence>
<comment type="function">
    <text evidence="6">Cell division inhibitor that blocks the formation of polar Z ring septums. Rapidly oscillates between the poles of the cell to destabilize FtsZ filaments that have formed before they mature into polar Z rings. Prevents FtsZ polymerization.</text>
</comment>
<comment type="similarity">
    <text evidence="1 6">Belongs to the MinC family.</text>
</comment>
<dbReference type="OrthoDB" id="9790810at2"/>
<dbReference type="InterPro" id="IPR055219">
    <property type="entry name" value="MinC_N_1"/>
</dbReference>
<dbReference type="EMBL" id="FOTR01000007">
    <property type="protein sequence ID" value="SFM05547.1"/>
    <property type="molecule type" value="Genomic_DNA"/>
</dbReference>
<gene>
    <name evidence="6" type="primary">minC</name>
    <name evidence="9" type="ORF">SAMN04487943_10733</name>
</gene>
<dbReference type="Gene3D" id="2.160.20.70">
    <property type="match status" value="1"/>
</dbReference>
<organism evidence="9 10">
    <name type="scientific">Gracilibacillus orientalis</name>
    <dbReference type="NCBI Taxonomy" id="334253"/>
    <lineage>
        <taxon>Bacteria</taxon>
        <taxon>Bacillati</taxon>
        <taxon>Bacillota</taxon>
        <taxon>Bacilli</taxon>
        <taxon>Bacillales</taxon>
        <taxon>Bacillaceae</taxon>
        <taxon>Gracilibacillus</taxon>
    </lineage>
</organism>
<keyword evidence="10" id="KW-1185">Reference proteome</keyword>
<dbReference type="InterPro" id="IPR013033">
    <property type="entry name" value="MinC"/>
</dbReference>
<dbReference type="PANTHER" id="PTHR34108:SF1">
    <property type="entry name" value="SEPTUM SITE-DETERMINING PROTEIN MINC"/>
    <property type="match status" value="1"/>
</dbReference>
<comment type="subunit">
    <text evidence="5 6">Interacts with MinD and FtsZ.</text>
</comment>
<dbReference type="NCBIfam" id="TIGR01222">
    <property type="entry name" value="minC"/>
    <property type="match status" value="1"/>
</dbReference>
<dbReference type="Pfam" id="PF03775">
    <property type="entry name" value="MinC_C"/>
    <property type="match status" value="1"/>
</dbReference>
<dbReference type="InterPro" id="IPR036145">
    <property type="entry name" value="MinC_C_sf"/>
</dbReference>
<dbReference type="GO" id="GO:0000917">
    <property type="term" value="P:division septum assembly"/>
    <property type="evidence" value="ECO:0007669"/>
    <property type="project" value="UniProtKB-KW"/>
</dbReference>
<protein>
    <recommendedName>
        <fullName evidence="6">Probable septum site-determining protein MinC</fullName>
    </recommendedName>
</protein>
<evidence type="ECO:0000256" key="6">
    <source>
        <dbReference type="HAMAP-Rule" id="MF_00267"/>
    </source>
</evidence>
<dbReference type="InterPro" id="IPR005526">
    <property type="entry name" value="Septum_form_inhib_MinC_C"/>
</dbReference>
<dbReference type="RefSeq" id="WP_091484122.1">
    <property type="nucleotide sequence ID" value="NZ_FOTR01000007.1"/>
</dbReference>
<dbReference type="Gene3D" id="3.30.160.540">
    <property type="match status" value="1"/>
</dbReference>
<evidence type="ECO:0000259" key="8">
    <source>
        <dbReference type="Pfam" id="PF22642"/>
    </source>
</evidence>
<dbReference type="GO" id="GO:1901891">
    <property type="term" value="P:regulation of cell septum assembly"/>
    <property type="evidence" value="ECO:0007669"/>
    <property type="project" value="InterPro"/>
</dbReference>
<feature type="domain" description="Septum formation inhibitor MinC C-terminal" evidence="7">
    <location>
        <begin position="105"/>
        <end position="204"/>
    </location>
</feature>
<evidence type="ECO:0000256" key="2">
    <source>
        <dbReference type="ARBA" id="ARBA00022618"/>
    </source>
</evidence>
<keyword evidence="4 6" id="KW-0131">Cell cycle</keyword>
<feature type="domain" description="Septum site-determining protein MinC N-terminal" evidence="8">
    <location>
        <begin position="7"/>
        <end position="83"/>
    </location>
</feature>
<proteinExistence type="inferred from homology"/>
<reference evidence="10" key="1">
    <citation type="submission" date="2016-10" db="EMBL/GenBank/DDBJ databases">
        <authorList>
            <person name="Varghese N."/>
            <person name="Submissions S."/>
        </authorList>
    </citation>
    <scope>NUCLEOTIDE SEQUENCE [LARGE SCALE GENOMIC DNA]</scope>
    <source>
        <strain evidence="10">CGMCC 1.4250</strain>
    </source>
</reference>
<dbReference type="STRING" id="334253.SAMN04487943_10733"/>
<keyword evidence="3 6" id="KW-0717">Septation</keyword>
<evidence type="ECO:0000313" key="10">
    <source>
        <dbReference type="Proteomes" id="UP000198565"/>
    </source>
</evidence>
<evidence type="ECO:0000256" key="5">
    <source>
        <dbReference type="ARBA" id="ARBA00046874"/>
    </source>
</evidence>
<evidence type="ECO:0000313" key="9">
    <source>
        <dbReference type="EMBL" id="SFM05547.1"/>
    </source>
</evidence>
<dbReference type="Pfam" id="PF22642">
    <property type="entry name" value="MinC_N_1"/>
    <property type="match status" value="1"/>
</dbReference>
<name>A0A1I4MR41_9BACI</name>
<dbReference type="Proteomes" id="UP000198565">
    <property type="component" value="Unassembled WGS sequence"/>
</dbReference>
<evidence type="ECO:0000256" key="3">
    <source>
        <dbReference type="ARBA" id="ARBA00023210"/>
    </source>
</evidence>